<sequence>MAHRMAILWFYWNLGFNFNVVILPTKIILVDDLAVEPSALAMILAITGLPWAIKPVYGFISDRFAMFGRHRLPYIFIGMTSNVLSLMAVSLFTPTQGLLLISLLLFLSSLTLAFAGVAVDCVLVETIQQLGETPGEILMSNTWITFSGGSLLASGFSCVAFDTLGIPARSMFLIAAATSMLTLLVSMFLHESVRLTAIPSLAEQMRQLVRVWKLPDIWKTTSIVLLFSCSPSCGDAVFVFMRHRLNFSMDFLGVLSTVGVLGAFIAAFVFRRFLLDTSFRKLLLGLILTAFCLGTSTLLLITRVNHKLGIPDKAFMFSETIAQNVCTSIALMPIVNIAAKFAPKGGEGLLYSSIMCLSNLSEVLSQALGGWLTHVLHVSTTNFTNLWLLVLLCNLTTLIPLGFLAFVPKQLGKLVKPEGTDLFPHRKLYEESEGSTESTPIV</sequence>
<evidence type="ECO:0000313" key="11">
    <source>
        <dbReference type="Proteomes" id="UP000290189"/>
    </source>
</evidence>
<dbReference type="InterPro" id="IPR039309">
    <property type="entry name" value="BT1"/>
</dbReference>
<evidence type="ECO:0000256" key="6">
    <source>
        <dbReference type="ARBA" id="ARBA00023136"/>
    </source>
</evidence>
<proteinExistence type="inferred from homology"/>
<keyword evidence="9" id="KW-0496">Mitochondrion</keyword>
<feature type="transmembrane region" description="Helical" evidence="7">
    <location>
        <begin position="39"/>
        <end position="60"/>
    </location>
</feature>
<dbReference type="EMBL" id="CDSF01000079">
    <property type="protein sequence ID" value="CEO97511.1"/>
    <property type="molecule type" value="Genomic_DNA"/>
</dbReference>
<comment type="subcellular location">
    <subcellularLocation>
        <location evidence="1">Membrane</location>
        <topology evidence="1">Multi-pass membrane protein</topology>
    </subcellularLocation>
</comment>
<keyword evidence="10" id="KW-1185">Reference proteome</keyword>
<dbReference type="Proteomes" id="UP000039324">
    <property type="component" value="Unassembled WGS sequence"/>
</dbReference>
<feature type="transmembrane region" description="Helical" evidence="7">
    <location>
        <begin position="72"/>
        <end position="92"/>
    </location>
</feature>
<feature type="transmembrane region" description="Helical" evidence="7">
    <location>
        <begin position="98"/>
        <end position="123"/>
    </location>
</feature>
<dbReference type="Gene3D" id="1.20.1250.20">
    <property type="entry name" value="MFS general substrate transporter like domains"/>
    <property type="match status" value="2"/>
</dbReference>
<reference evidence="9 11" key="2">
    <citation type="submission" date="2018-03" db="EMBL/GenBank/DDBJ databases">
        <authorList>
            <person name="Fogelqvist J."/>
        </authorList>
    </citation>
    <scope>NUCLEOTIDE SEQUENCE [LARGE SCALE GENOMIC DNA]</scope>
</reference>
<dbReference type="Pfam" id="PF03092">
    <property type="entry name" value="BT1"/>
    <property type="match status" value="1"/>
</dbReference>
<keyword evidence="4 7" id="KW-0812">Transmembrane</keyword>
<evidence type="ECO:0000256" key="1">
    <source>
        <dbReference type="ARBA" id="ARBA00004141"/>
    </source>
</evidence>
<evidence type="ECO:0000256" key="2">
    <source>
        <dbReference type="ARBA" id="ARBA00007015"/>
    </source>
</evidence>
<dbReference type="SUPFAM" id="SSF103473">
    <property type="entry name" value="MFS general substrate transporter"/>
    <property type="match status" value="1"/>
</dbReference>
<protein>
    <recommendedName>
        <fullName evidence="12">Major facilitator superfamily (MFS) profile domain-containing protein</fullName>
    </recommendedName>
</protein>
<dbReference type="Proteomes" id="UP000290189">
    <property type="component" value="Unassembled WGS sequence"/>
</dbReference>
<dbReference type="InterPro" id="IPR036259">
    <property type="entry name" value="MFS_trans_sf"/>
</dbReference>
<dbReference type="OrthoDB" id="754047at2759"/>
<name>A0A0G4IQV1_PLABS</name>
<dbReference type="EMBL" id="OVEO01000008">
    <property type="protein sequence ID" value="SPQ97822.1"/>
    <property type="molecule type" value="Genomic_DNA"/>
</dbReference>
<dbReference type="PANTHER" id="PTHR31585:SF0">
    <property type="entry name" value="FOLATE-BIOPTERIN TRANSPORTER 1, CHLOROPLASTIC"/>
    <property type="match status" value="1"/>
</dbReference>
<dbReference type="STRING" id="37360.A0A0G4IQV1"/>
<keyword evidence="3" id="KW-0813">Transport</keyword>
<feature type="transmembrane region" description="Helical" evidence="7">
    <location>
        <begin position="170"/>
        <end position="189"/>
    </location>
</feature>
<evidence type="ECO:0000256" key="5">
    <source>
        <dbReference type="ARBA" id="ARBA00022989"/>
    </source>
</evidence>
<comment type="similarity">
    <text evidence="2">Belongs to the major facilitator superfamily. Folate-biopterin transporter (TC 2.A.71) family.</text>
</comment>
<evidence type="ECO:0000313" key="10">
    <source>
        <dbReference type="Proteomes" id="UP000039324"/>
    </source>
</evidence>
<feature type="transmembrane region" description="Helical" evidence="7">
    <location>
        <begin position="247"/>
        <end position="270"/>
    </location>
</feature>
<evidence type="ECO:0000313" key="9">
    <source>
        <dbReference type="EMBL" id="SPQ97822.1"/>
    </source>
</evidence>
<dbReference type="OMA" id="MTGRLKW"/>
<keyword evidence="6 7" id="KW-0472">Membrane</keyword>
<dbReference type="GO" id="GO:0016020">
    <property type="term" value="C:membrane"/>
    <property type="evidence" value="ECO:0007669"/>
    <property type="project" value="UniProtKB-SubCell"/>
</dbReference>
<organism evidence="8 10">
    <name type="scientific">Plasmodiophora brassicae</name>
    <name type="common">Clubroot disease agent</name>
    <dbReference type="NCBI Taxonomy" id="37360"/>
    <lineage>
        <taxon>Eukaryota</taxon>
        <taxon>Sar</taxon>
        <taxon>Rhizaria</taxon>
        <taxon>Endomyxa</taxon>
        <taxon>Phytomyxea</taxon>
        <taxon>Plasmodiophorida</taxon>
        <taxon>Plasmodiophoridae</taxon>
        <taxon>Plasmodiophora</taxon>
    </lineage>
</organism>
<evidence type="ECO:0000256" key="7">
    <source>
        <dbReference type="SAM" id="Phobius"/>
    </source>
</evidence>
<feature type="transmembrane region" description="Helical" evidence="7">
    <location>
        <begin position="321"/>
        <end position="342"/>
    </location>
</feature>
<evidence type="ECO:0000313" key="8">
    <source>
        <dbReference type="EMBL" id="CEO97511.1"/>
    </source>
</evidence>
<accession>A0A0G4IQV1</accession>
<reference evidence="8 10" key="1">
    <citation type="submission" date="2015-02" db="EMBL/GenBank/DDBJ databases">
        <authorList>
            <person name="Chooi Y.-H."/>
        </authorList>
    </citation>
    <scope>NUCLEOTIDE SEQUENCE [LARGE SCALE GENOMIC DNA]</scope>
    <source>
        <strain evidence="8">E3</strain>
    </source>
</reference>
<geneLocation type="mitochondrion" evidence="9"/>
<feature type="transmembrane region" description="Helical" evidence="7">
    <location>
        <begin position="349"/>
        <end position="374"/>
    </location>
</feature>
<keyword evidence="5 7" id="KW-1133">Transmembrane helix</keyword>
<dbReference type="AlphaFoldDB" id="A0A0G4IQV1"/>
<feature type="transmembrane region" description="Helical" evidence="7">
    <location>
        <begin position="386"/>
        <end position="407"/>
    </location>
</feature>
<gene>
    <name evidence="8" type="ORF">PBRA_000856</name>
    <name evidence="9" type="ORF">PLBR_LOCUS5037</name>
</gene>
<dbReference type="PANTHER" id="PTHR31585">
    <property type="entry name" value="FOLATE-BIOPTERIN TRANSPORTER 1, CHLOROPLASTIC"/>
    <property type="match status" value="1"/>
</dbReference>
<evidence type="ECO:0000256" key="4">
    <source>
        <dbReference type="ARBA" id="ARBA00022692"/>
    </source>
</evidence>
<feature type="transmembrane region" description="Helical" evidence="7">
    <location>
        <begin position="7"/>
        <end position="27"/>
    </location>
</feature>
<evidence type="ECO:0008006" key="12">
    <source>
        <dbReference type="Google" id="ProtNLM"/>
    </source>
</evidence>
<feature type="transmembrane region" description="Helical" evidence="7">
    <location>
        <begin position="282"/>
        <end position="301"/>
    </location>
</feature>
<evidence type="ECO:0000256" key="3">
    <source>
        <dbReference type="ARBA" id="ARBA00022448"/>
    </source>
</evidence>